<dbReference type="PANTHER" id="PTHR21028">
    <property type="entry name" value="SI:CH211-156B7.4"/>
    <property type="match status" value="1"/>
</dbReference>
<dbReference type="AlphaFoldDB" id="A0A2A2G9X6"/>
<evidence type="ECO:0000313" key="3">
    <source>
        <dbReference type="Proteomes" id="UP000218831"/>
    </source>
</evidence>
<name>A0A2A2G9X6_9BACT</name>
<dbReference type="SUPFAM" id="SSF55154">
    <property type="entry name" value="CYTH-like phosphatases"/>
    <property type="match status" value="1"/>
</dbReference>
<dbReference type="EMBL" id="NSKE01000004">
    <property type="protein sequence ID" value="PAU94556.1"/>
    <property type="molecule type" value="Genomic_DNA"/>
</dbReference>
<dbReference type="PANTHER" id="PTHR21028:SF2">
    <property type="entry name" value="CYTH DOMAIN-CONTAINING PROTEIN"/>
    <property type="match status" value="1"/>
</dbReference>
<proteinExistence type="predicted"/>
<dbReference type="PROSITE" id="PS51707">
    <property type="entry name" value="CYTH"/>
    <property type="match status" value="1"/>
</dbReference>
<protein>
    <submittedName>
        <fullName evidence="2">Adenylate cyclase</fullName>
    </submittedName>
</protein>
<dbReference type="Proteomes" id="UP000218831">
    <property type="component" value="Unassembled WGS sequence"/>
</dbReference>
<sequence>MSILNIEIKAHCDQPDRIRTILNEYNADFKGTDHQVDTYFDVPEGRLKLRQGTIENNLIFYKRDNQSGPKASTINLVPAKHPEKLHALLDNAMGVKVVVDKEREIYFIDNVKFHIDQVKELGSFVEIEAIDEDGTIGEEKLRQQCQKYLTLFDISDDQLISHSYSDMIL</sequence>
<reference evidence="2 3" key="1">
    <citation type="submission" date="2017-08" db="EMBL/GenBank/DDBJ databases">
        <title>Aliifodinibius alkalisoli sp. nov., isolated from saline alkaline soil.</title>
        <authorList>
            <person name="Liu D."/>
            <person name="Zhang G."/>
        </authorList>
    </citation>
    <scope>NUCLEOTIDE SEQUENCE [LARGE SCALE GENOMIC DNA]</scope>
    <source>
        <strain evidence="2 3">WN023</strain>
    </source>
</reference>
<dbReference type="SMART" id="SM01118">
    <property type="entry name" value="CYTH"/>
    <property type="match status" value="1"/>
</dbReference>
<dbReference type="OrthoDB" id="271656at2"/>
<dbReference type="Gene3D" id="2.40.320.10">
    <property type="entry name" value="Hypothetical Protein Pfu-838710-001"/>
    <property type="match status" value="1"/>
</dbReference>
<dbReference type="CDD" id="cd07890">
    <property type="entry name" value="CYTH-like_AC_IV-like"/>
    <property type="match status" value="1"/>
</dbReference>
<dbReference type="InterPro" id="IPR008173">
    <property type="entry name" value="Adenylyl_cyclase_CyaB"/>
</dbReference>
<dbReference type="InterPro" id="IPR033469">
    <property type="entry name" value="CYTH-like_dom_sf"/>
</dbReference>
<accession>A0A2A2G9X6</accession>
<comment type="caution">
    <text evidence="2">The sequence shown here is derived from an EMBL/GenBank/DDBJ whole genome shotgun (WGS) entry which is preliminary data.</text>
</comment>
<evidence type="ECO:0000259" key="1">
    <source>
        <dbReference type="PROSITE" id="PS51707"/>
    </source>
</evidence>
<organism evidence="2 3">
    <name type="scientific">Fodinibius salipaludis</name>
    <dbReference type="NCBI Taxonomy" id="2032627"/>
    <lineage>
        <taxon>Bacteria</taxon>
        <taxon>Pseudomonadati</taxon>
        <taxon>Balneolota</taxon>
        <taxon>Balneolia</taxon>
        <taxon>Balneolales</taxon>
        <taxon>Balneolaceae</taxon>
        <taxon>Fodinibius</taxon>
    </lineage>
</organism>
<feature type="domain" description="CYTH" evidence="1">
    <location>
        <begin position="3"/>
        <end position="169"/>
    </location>
</feature>
<keyword evidence="3" id="KW-1185">Reference proteome</keyword>
<dbReference type="InterPro" id="IPR023577">
    <property type="entry name" value="CYTH_domain"/>
</dbReference>
<dbReference type="RefSeq" id="WP_095606097.1">
    <property type="nucleotide sequence ID" value="NZ_NSKE01000004.1"/>
</dbReference>
<dbReference type="Pfam" id="PF01928">
    <property type="entry name" value="CYTH"/>
    <property type="match status" value="1"/>
</dbReference>
<evidence type="ECO:0000313" key="2">
    <source>
        <dbReference type="EMBL" id="PAU94556.1"/>
    </source>
</evidence>
<gene>
    <name evidence="2" type="ORF">CK503_07110</name>
</gene>